<dbReference type="EMBL" id="CM035419">
    <property type="protein sequence ID" value="KAH7416207.1"/>
    <property type="molecule type" value="Genomic_DNA"/>
</dbReference>
<evidence type="ECO:0000313" key="2">
    <source>
        <dbReference type="EMBL" id="KAH7416207.1"/>
    </source>
</evidence>
<evidence type="ECO:0000313" key="3">
    <source>
        <dbReference type="Proteomes" id="UP000825935"/>
    </source>
</evidence>
<dbReference type="EMBL" id="CM035419">
    <property type="protein sequence ID" value="KAH7416202.1"/>
    <property type="molecule type" value="Genomic_DNA"/>
</dbReference>
<organism evidence="2 3">
    <name type="scientific">Ceratopteris richardii</name>
    <name type="common">Triangle waterfern</name>
    <dbReference type="NCBI Taxonomy" id="49495"/>
    <lineage>
        <taxon>Eukaryota</taxon>
        <taxon>Viridiplantae</taxon>
        <taxon>Streptophyta</taxon>
        <taxon>Embryophyta</taxon>
        <taxon>Tracheophyta</taxon>
        <taxon>Polypodiopsida</taxon>
        <taxon>Polypodiidae</taxon>
        <taxon>Polypodiales</taxon>
        <taxon>Pteridineae</taxon>
        <taxon>Pteridaceae</taxon>
        <taxon>Parkerioideae</taxon>
        <taxon>Ceratopteris</taxon>
    </lineage>
</organism>
<dbReference type="EMBL" id="CM035419">
    <property type="protein sequence ID" value="KAH7416203.1"/>
    <property type="molecule type" value="Genomic_DNA"/>
</dbReference>
<proteinExistence type="predicted"/>
<feature type="region of interest" description="Disordered" evidence="1">
    <location>
        <begin position="47"/>
        <end position="71"/>
    </location>
</feature>
<dbReference type="EMBL" id="CM035419">
    <property type="protein sequence ID" value="KAH7416205.1"/>
    <property type="molecule type" value="Genomic_DNA"/>
</dbReference>
<gene>
    <name evidence="2" type="ORF">KP509_14G080400</name>
</gene>
<evidence type="ECO:0000256" key="1">
    <source>
        <dbReference type="SAM" id="MobiDB-lite"/>
    </source>
</evidence>
<dbReference type="AlphaFoldDB" id="A0A8T2TBS8"/>
<sequence length="71" mass="8298">MTFSATSTCLTHAIRLYLRRFHLGRLCRTRNDYGHGKSSFMWSSCTDSKDLHRKTEKSEKTTIEGNKRTRS</sequence>
<keyword evidence="3" id="KW-1185">Reference proteome</keyword>
<name>A0A8T2TBS8_CERRI</name>
<feature type="compositionally biased region" description="Basic and acidic residues" evidence="1">
    <location>
        <begin position="56"/>
        <end position="71"/>
    </location>
</feature>
<protein>
    <submittedName>
        <fullName evidence="2">Uncharacterized protein</fullName>
    </submittedName>
</protein>
<reference evidence="2" key="1">
    <citation type="submission" date="2021-08" db="EMBL/GenBank/DDBJ databases">
        <title>WGS assembly of Ceratopteris richardii.</title>
        <authorList>
            <person name="Marchant D.B."/>
            <person name="Chen G."/>
            <person name="Jenkins J."/>
            <person name="Shu S."/>
            <person name="Leebens-Mack J."/>
            <person name="Grimwood J."/>
            <person name="Schmutz J."/>
            <person name="Soltis P."/>
            <person name="Soltis D."/>
            <person name="Chen Z.-H."/>
        </authorList>
    </citation>
    <scope>NUCLEOTIDE SEQUENCE</scope>
    <source>
        <strain evidence="2">Whitten #5841</strain>
        <tissue evidence="2">Leaf</tissue>
    </source>
</reference>
<comment type="caution">
    <text evidence="2">The sequence shown here is derived from an EMBL/GenBank/DDBJ whole genome shotgun (WGS) entry which is preliminary data.</text>
</comment>
<dbReference type="EMBL" id="CM035419">
    <property type="protein sequence ID" value="KAH7416204.1"/>
    <property type="molecule type" value="Genomic_DNA"/>
</dbReference>
<dbReference type="Proteomes" id="UP000825935">
    <property type="component" value="Chromosome 14"/>
</dbReference>
<dbReference type="EMBL" id="CM035419">
    <property type="protein sequence ID" value="KAH7416206.1"/>
    <property type="molecule type" value="Genomic_DNA"/>
</dbReference>
<accession>A0A8T2TBS8</accession>